<dbReference type="SMART" id="SM00448">
    <property type="entry name" value="REC"/>
    <property type="match status" value="1"/>
</dbReference>
<dbReference type="PANTHER" id="PTHR48111">
    <property type="entry name" value="REGULATOR OF RPOS"/>
    <property type="match status" value="1"/>
</dbReference>
<dbReference type="PROSITE" id="PS51755">
    <property type="entry name" value="OMPR_PHOB"/>
    <property type="match status" value="1"/>
</dbReference>
<evidence type="ECO:0000256" key="1">
    <source>
        <dbReference type="ARBA" id="ARBA00022553"/>
    </source>
</evidence>
<dbReference type="CDD" id="cd17574">
    <property type="entry name" value="REC_OmpR"/>
    <property type="match status" value="1"/>
</dbReference>
<keyword evidence="2" id="KW-0902">Two-component regulatory system</keyword>
<name>A0A2D0N7Z9_FLAN2</name>
<dbReference type="GO" id="GO:0000156">
    <property type="term" value="F:phosphorelay response regulator activity"/>
    <property type="evidence" value="ECO:0007669"/>
    <property type="project" value="TreeGrafter"/>
</dbReference>
<dbReference type="Gene3D" id="3.40.50.2300">
    <property type="match status" value="1"/>
</dbReference>
<dbReference type="Proteomes" id="UP000223913">
    <property type="component" value="Unassembled WGS sequence"/>
</dbReference>
<evidence type="ECO:0000256" key="2">
    <source>
        <dbReference type="ARBA" id="ARBA00023012"/>
    </source>
</evidence>
<dbReference type="InterPro" id="IPR001789">
    <property type="entry name" value="Sig_transdc_resp-reg_receiver"/>
</dbReference>
<evidence type="ECO:0000259" key="6">
    <source>
        <dbReference type="PROSITE" id="PS50110"/>
    </source>
</evidence>
<dbReference type="EMBL" id="PDUD01000025">
    <property type="protein sequence ID" value="PHN04641.1"/>
    <property type="molecule type" value="Genomic_DNA"/>
</dbReference>
<organism evidence="8 9">
    <name type="scientific">Flavilitoribacter nigricans (strain ATCC 23147 / DSM 23189 / NBRC 102662 / NCIMB 1420 / SS-2)</name>
    <name type="common">Lewinella nigricans</name>
    <dbReference type="NCBI Taxonomy" id="1122177"/>
    <lineage>
        <taxon>Bacteria</taxon>
        <taxon>Pseudomonadati</taxon>
        <taxon>Bacteroidota</taxon>
        <taxon>Saprospiria</taxon>
        <taxon>Saprospirales</taxon>
        <taxon>Lewinellaceae</taxon>
        <taxon>Flavilitoribacter</taxon>
    </lineage>
</organism>
<gene>
    <name evidence="8" type="ORF">CRP01_21085</name>
</gene>
<feature type="domain" description="Response regulatory" evidence="6">
    <location>
        <begin position="5"/>
        <end position="119"/>
    </location>
</feature>
<dbReference type="GO" id="GO:0005829">
    <property type="term" value="C:cytosol"/>
    <property type="evidence" value="ECO:0007669"/>
    <property type="project" value="TreeGrafter"/>
</dbReference>
<accession>A0A2D0N7Z9</accession>
<evidence type="ECO:0000256" key="3">
    <source>
        <dbReference type="ARBA" id="ARBA00023125"/>
    </source>
</evidence>
<dbReference type="OrthoDB" id="9790442at2"/>
<protein>
    <submittedName>
        <fullName evidence="8">DNA-binding response regulator</fullName>
    </submittedName>
</protein>
<dbReference type="SMART" id="SM00862">
    <property type="entry name" value="Trans_reg_C"/>
    <property type="match status" value="1"/>
</dbReference>
<dbReference type="PROSITE" id="PS50110">
    <property type="entry name" value="RESPONSE_REGULATORY"/>
    <property type="match status" value="1"/>
</dbReference>
<reference evidence="8 9" key="1">
    <citation type="submission" date="2017-10" db="EMBL/GenBank/DDBJ databases">
        <title>The draft genome sequence of Lewinella nigricans NBRC 102662.</title>
        <authorList>
            <person name="Wang K."/>
        </authorList>
    </citation>
    <scope>NUCLEOTIDE SEQUENCE [LARGE SCALE GENOMIC DNA]</scope>
    <source>
        <strain evidence="8 9">NBRC 102662</strain>
    </source>
</reference>
<dbReference type="PANTHER" id="PTHR48111:SF40">
    <property type="entry name" value="PHOSPHATE REGULON TRANSCRIPTIONAL REGULATORY PROTEIN PHOB"/>
    <property type="match status" value="1"/>
</dbReference>
<dbReference type="Gene3D" id="1.10.10.10">
    <property type="entry name" value="Winged helix-like DNA-binding domain superfamily/Winged helix DNA-binding domain"/>
    <property type="match status" value="1"/>
</dbReference>
<dbReference type="SUPFAM" id="SSF52172">
    <property type="entry name" value="CheY-like"/>
    <property type="match status" value="1"/>
</dbReference>
<evidence type="ECO:0000259" key="7">
    <source>
        <dbReference type="PROSITE" id="PS51755"/>
    </source>
</evidence>
<dbReference type="Pfam" id="PF00486">
    <property type="entry name" value="Trans_reg_C"/>
    <property type="match status" value="1"/>
</dbReference>
<dbReference type="GO" id="GO:0006355">
    <property type="term" value="P:regulation of DNA-templated transcription"/>
    <property type="evidence" value="ECO:0007669"/>
    <property type="project" value="InterPro"/>
</dbReference>
<evidence type="ECO:0000313" key="8">
    <source>
        <dbReference type="EMBL" id="PHN04641.1"/>
    </source>
</evidence>
<keyword evidence="3 5" id="KW-0238">DNA-binding</keyword>
<dbReference type="GO" id="GO:0000976">
    <property type="term" value="F:transcription cis-regulatory region binding"/>
    <property type="evidence" value="ECO:0007669"/>
    <property type="project" value="TreeGrafter"/>
</dbReference>
<comment type="caution">
    <text evidence="8">The sequence shown here is derived from an EMBL/GenBank/DDBJ whole genome shotgun (WGS) entry which is preliminary data.</text>
</comment>
<evidence type="ECO:0000313" key="9">
    <source>
        <dbReference type="Proteomes" id="UP000223913"/>
    </source>
</evidence>
<evidence type="ECO:0000256" key="5">
    <source>
        <dbReference type="PROSITE-ProRule" id="PRU01091"/>
    </source>
</evidence>
<keyword evidence="9" id="KW-1185">Reference proteome</keyword>
<feature type="domain" description="OmpR/PhoB-type" evidence="7">
    <location>
        <begin position="131"/>
        <end position="228"/>
    </location>
</feature>
<feature type="DNA-binding region" description="OmpR/PhoB-type" evidence="5">
    <location>
        <begin position="131"/>
        <end position="228"/>
    </location>
</feature>
<proteinExistence type="predicted"/>
<dbReference type="CDD" id="cd00383">
    <property type="entry name" value="trans_reg_C"/>
    <property type="match status" value="1"/>
</dbReference>
<sequence length="231" mass="27385">MPKQRILLVEDDMNLGFLLMEYLESEGYEIKWCRDALTGLQQLKSQTYHLSILDIMMPGMDGFNLARHLKQSHPKLPFLFLTARLLKSDKLKAYALGAEDYLTKPFDEDELLCKIRVILRRHEEASDAHLPTQFTIGDYFFDYERQELRFQDQAHRLTEKENEVLCLLCRNKNRILKREEAVETIYGKNDYFLGRSFDVFISRLRKLLRHDETVSIENVFRVGFILNVEEQ</sequence>
<dbReference type="Pfam" id="PF00072">
    <property type="entry name" value="Response_reg"/>
    <property type="match status" value="1"/>
</dbReference>
<dbReference type="GO" id="GO:0032993">
    <property type="term" value="C:protein-DNA complex"/>
    <property type="evidence" value="ECO:0007669"/>
    <property type="project" value="TreeGrafter"/>
</dbReference>
<dbReference type="InterPro" id="IPR039420">
    <property type="entry name" value="WalR-like"/>
</dbReference>
<keyword evidence="1 4" id="KW-0597">Phosphoprotein</keyword>
<evidence type="ECO:0000256" key="4">
    <source>
        <dbReference type="PROSITE-ProRule" id="PRU00169"/>
    </source>
</evidence>
<dbReference type="InterPro" id="IPR001867">
    <property type="entry name" value="OmpR/PhoB-type_DNA-bd"/>
</dbReference>
<dbReference type="InterPro" id="IPR011006">
    <property type="entry name" value="CheY-like_superfamily"/>
</dbReference>
<feature type="modified residue" description="4-aspartylphosphate" evidence="4">
    <location>
        <position position="54"/>
    </location>
</feature>
<dbReference type="AlphaFoldDB" id="A0A2D0N7Z9"/>
<dbReference type="InterPro" id="IPR036388">
    <property type="entry name" value="WH-like_DNA-bd_sf"/>
</dbReference>